<sequence>MPAPQSDPEGNPASYSCCGALSFSELTRPVEVRDSSSGNLFWSWPILGPLLVENESSDTRDHCANERTFLSYLRLSIYMAIVAIAIVLSFHLKSQPSHLELRMARPLGIIFWLLSLSCLVLGFGNYIKTLDKYSKKVAIVQTGWRTQSIMSLIALSIVGTCVILLVIAKVDENSES</sequence>
<gene>
    <name evidence="1" type="ORF">F4821DRAFT_255220</name>
</gene>
<reference evidence="1 2" key="1">
    <citation type="journal article" date="2022" name="New Phytol.">
        <title>Ecological generalism drives hyperdiversity of secondary metabolite gene clusters in xylarialean endophytes.</title>
        <authorList>
            <person name="Franco M.E.E."/>
            <person name="Wisecaver J.H."/>
            <person name="Arnold A.E."/>
            <person name="Ju Y.M."/>
            <person name="Slot J.C."/>
            <person name="Ahrendt S."/>
            <person name="Moore L.P."/>
            <person name="Eastman K.E."/>
            <person name="Scott K."/>
            <person name="Konkel Z."/>
            <person name="Mondo S.J."/>
            <person name="Kuo A."/>
            <person name="Hayes R.D."/>
            <person name="Haridas S."/>
            <person name="Andreopoulos B."/>
            <person name="Riley R."/>
            <person name="LaButti K."/>
            <person name="Pangilinan J."/>
            <person name="Lipzen A."/>
            <person name="Amirebrahimi M."/>
            <person name="Yan J."/>
            <person name="Adam C."/>
            <person name="Keymanesh K."/>
            <person name="Ng V."/>
            <person name="Louie K."/>
            <person name="Northen T."/>
            <person name="Drula E."/>
            <person name="Henrissat B."/>
            <person name="Hsieh H.M."/>
            <person name="Youens-Clark K."/>
            <person name="Lutzoni F."/>
            <person name="Miadlikowska J."/>
            <person name="Eastwood D.C."/>
            <person name="Hamelin R.C."/>
            <person name="Grigoriev I.V."/>
            <person name="U'Ren J.M."/>
        </authorList>
    </citation>
    <scope>NUCLEOTIDE SEQUENCE [LARGE SCALE GENOMIC DNA]</scope>
    <source>
        <strain evidence="1 2">ER1909</strain>
    </source>
</reference>
<keyword evidence="2" id="KW-1185">Reference proteome</keyword>
<evidence type="ECO:0000313" key="1">
    <source>
        <dbReference type="EMBL" id="KAI6091400.1"/>
    </source>
</evidence>
<name>A0ACC0DFV1_9PEZI</name>
<organism evidence="1 2">
    <name type="scientific">Hypoxylon rubiginosum</name>
    <dbReference type="NCBI Taxonomy" id="110542"/>
    <lineage>
        <taxon>Eukaryota</taxon>
        <taxon>Fungi</taxon>
        <taxon>Dikarya</taxon>
        <taxon>Ascomycota</taxon>
        <taxon>Pezizomycotina</taxon>
        <taxon>Sordariomycetes</taxon>
        <taxon>Xylariomycetidae</taxon>
        <taxon>Xylariales</taxon>
        <taxon>Hypoxylaceae</taxon>
        <taxon>Hypoxylon</taxon>
    </lineage>
</organism>
<accession>A0ACC0DFV1</accession>
<protein>
    <submittedName>
        <fullName evidence="1">Uncharacterized protein</fullName>
    </submittedName>
</protein>
<evidence type="ECO:0000313" key="2">
    <source>
        <dbReference type="Proteomes" id="UP001497680"/>
    </source>
</evidence>
<dbReference type="Proteomes" id="UP001497680">
    <property type="component" value="Unassembled WGS sequence"/>
</dbReference>
<dbReference type="EMBL" id="MU394287">
    <property type="protein sequence ID" value="KAI6091400.1"/>
    <property type="molecule type" value="Genomic_DNA"/>
</dbReference>
<proteinExistence type="predicted"/>
<comment type="caution">
    <text evidence="1">The sequence shown here is derived from an EMBL/GenBank/DDBJ whole genome shotgun (WGS) entry which is preliminary data.</text>
</comment>